<protein>
    <submittedName>
        <fullName evidence="2">CHAT domain-containing protein</fullName>
    </submittedName>
</protein>
<keyword evidence="3" id="KW-1185">Reference proteome</keyword>
<sequence length="1039" mass="115739">MGAPQYSIHEIDSIIADSRHAILALPLSHQYRAAVYHLATARFGRYKLSHQKDDLDRTILHLTESVLLQPWSLPGPKPSILMIFLNLAVALYLRSNDSKQPEDATYSAKYLRHLRDQPLEMFGFPRSLVTLSLLDALCVQVNLEAGNVMQDIGEMAVLCHELLTSESDASEDETTHAVTLIYEVVASKIRMGVPDQPLDQVIECLRVARMHKPDLSGVGCALALSLAVRYFMTFVNDDYEEAASVMDEMAAFRPSEESQDEMVAIAQGIVTILAIMRSMVHRTPENSEDAIHRASTLTSALVEKPELLLARVLEDTAKQRIRDFGFIEGLGAPSNDSPLSQPFVSIGGSDEPESKYGLRKDSKLLEELFSKIRNCDTTDIEEVIENGRAILASSDPRRHGPFTFYPFDLFGQILFEGFRRTKKTEYIDESISMRRRALEFPSAYLVGGPVIIHSLALSFLTRFLSLPDRRLQDLDEGLKLLSQGANLGYGDLSVRVQLASSWATYARLARHSTVSAAYEGTLSLMQNALLFAPTLQLQHAILAKSSHHYRAMPLDYASHHIELGQFKEATETLERGRALLWSEMRHLRASIDQLLQAHPDLARKFAVVNRDLEELIKSIPPSLDLNMDGGAGDLTVEDPFGRLLVEQRRLLNERDELISNIQVLPGFDSFLTSPSFDTLCSATSPGPVIIINHSSWRSDILILHNTSPSLIPTPVDFFGRASALKDELLDARNKHGPESGHYNQILEHVLKELYDLVGKPVIDRLRQLNVPEQSRVWWCPTSVFCSLPLHAMGPIPSDDGTDDRYFSDLYIPSYTPTLSALVPESDHRESESLTSGLPSLLLVAHFDVPLSPSEACEDINVIQALNTRLPVTSLISEGAKATSALDGLQHHQFVHFACHGTLEARKPFDAGFELYGNERLTLLDIVRSRVPAAEFAFLSACHTAELTDGSSADEGLHLAAAVQYCGFRSVVGTMWAMANVDGPDLAKYFYKSMFPRREQGELVPHYKRSAGALRDAVKKLRKKRGITPERWVNFVHYGA</sequence>
<evidence type="ECO:0000313" key="3">
    <source>
        <dbReference type="Proteomes" id="UP001201163"/>
    </source>
</evidence>
<accession>A0AAD4LFI9</accession>
<name>A0AAD4LFI9_9AGAM</name>
<comment type="caution">
    <text evidence="2">The sequence shown here is derived from an EMBL/GenBank/DDBJ whole genome shotgun (WGS) entry which is preliminary data.</text>
</comment>
<dbReference type="EMBL" id="JAKELL010000026">
    <property type="protein sequence ID" value="KAH8991558.1"/>
    <property type="molecule type" value="Genomic_DNA"/>
</dbReference>
<feature type="domain" description="CHAT" evidence="1">
    <location>
        <begin position="749"/>
        <end position="1039"/>
    </location>
</feature>
<evidence type="ECO:0000259" key="1">
    <source>
        <dbReference type="Pfam" id="PF12770"/>
    </source>
</evidence>
<organism evidence="2 3">
    <name type="scientific">Lactarius akahatsu</name>
    <dbReference type="NCBI Taxonomy" id="416441"/>
    <lineage>
        <taxon>Eukaryota</taxon>
        <taxon>Fungi</taxon>
        <taxon>Dikarya</taxon>
        <taxon>Basidiomycota</taxon>
        <taxon>Agaricomycotina</taxon>
        <taxon>Agaricomycetes</taxon>
        <taxon>Russulales</taxon>
        <taxon>Russulaceae</taxon>
        <taxon>Lactarius</taxon>
    </lineage>
</organism>
<dbReference type="AlphaFoldDB" id="A0AAD4LFI9"/>
<dbReference type="Proteomes" id="UP001201163">
    <property type="component" value="Unassembled WGS sequence"/>
</dbReference>
<dbReference type="Pfam" id="PF12770">
    <property type="entry name" value="CHAT"/>
    <property type="match status" value="1"/>
</dbReference>
<reference evidence="2" key="1">
    <citation type="submission" date="2022-01" db="EMBL/GenBank/DDBJ databases">
        <title>Comparative genomics reveals a dynamic genome evolution in the ectomycorrhizal milk-cap (Lactarius) mushrooms.</title>
        <authorList>
            <consortium name="DOE Joint Genome Institute"/>
            <person name="Lebreton A."/>
            <person name="Tang N."/>
            <person name="Kuo A."/>
            <person name="LaButti K."/>
            <person name="Drula E."/>
            <person name="Barry K."/>
            <person name="Clum A."/>
            <person name="Lipzen A."/>
            <person name="Mousain D."/>
            <person name="Ng V."/>
            <person name="Wang R."/>
            <person name="Wang X."/>
            <person name="Dai Y."/>
            <person name="Henrissat B."/>
            <person name="Grigoriev I.V."/>
            <person name="Guerin-Laguette A."/>
            <person name="Yu F."/>
            <person name="Martin F.M."/>
        </authorList>
    </citation>
    <scope>NUCLEOTIDE SEQUENCE</scope>
    <source>
        <strain evidence="2">QP</strain>
    </source>
</reference>
<dbReference type="InterPro" id="IPR024983">
    <property type="entry name" value="CHAT_dom"/>
</dbReference>
<evidence type="ECO:0000313" key="2">
    <source>
        <dbReference type="EMBL" id="KAH8991558.1"/>
    </source>
</evidence>
<gene>
    <name evidence="2" type="ORF">EDB92DRAFT_2066503</name>
</gene>
<proteinExistence type="predicted"/>